<dbReference type="InterPro" id="IPR001764">
    <property type="entry name" value="Glyco_hydro_3_N"/>
</dbReference>
<keyword evidence="5" id="KW-0732">Signal</keyword>
<dbReference type="InterPro" id="IPR036881">
    <property type="entry name" value="Glyco_hydro_3_C_sf"/>
</dbReference>
<gene>
    <name evidence="7" type="ORF">C8P68_10688</name>
</gene>
<dbReference type="OrthoDB" id="9758670at2"/>
<dbReference type="Gene3D" id="3.40.50.1700">
    <property type="entry name" value="Glycoside hydrolase family 3 C-terminal domain"/>
    <property type="match status" value="1"/>
</dbReference>
<feature type="signal peptide" evidence="5">
    <location>
        <begin position="1"/>
        <end position="24"/>
    </location>
</feature>
<dbReference type="SUPFAM" id="SSF51445">
    <property type="entry name" value="(Trans)glycosidases"/>
    <property type="match status" value="1"/>
</dbReference>
<dbReference type="InterPro" id="IPR019800">
    <property type="entry name" value="Glyco_hydro_3_AS"/>
</dbReference>
<evidence type="ECO:0000313" key="7">
    <source>
        <dbReference type="EMBL" id="PTQ94878.1"/>
    </source>
</evidence>
<evidence type="ECO:0000256" key="3">
    <source>
        <dbReference type="ARBA" id="ARBA00023277"/>
    </source>
</evidence>
<dbReference type="InterPro" id="IPR026891">
    <property type="entry name" value="Fn3-like"/>
</dbReference>
<dbReference type="Pfam" id="PF14310">
    <property type="entry name" value="Fn3-like"/>
    <property type="match status" value="1"/>
</dbReference>
<organism evidence="7 8">
    <name type="scientific">Mucilaginibacter yixingensis</name>
    <dbReference type="NCBI Taxonomy" id="1295612"/>
    <lineage>
        <taxon>Bacteria</taxon>
        <taxon>Pseudomonadati</taxon>
        <taxon>Bacteroidota</taxon>
        <taxon>Sphingobacteriia</taxon>
        <taxon>Sphingobacteriales</taxon>
        <taxon>Sphingobacteriaceae</taxon>
        <taxon>Mucilaginibacter</taxon>
    </lineage>
</organism>
<evidence type="ECO:0000256" key="5">
    <source>
        <dbReference type="SAM" id="SignalP"/>
    </source>
</evidence>
<dbReference type="PROSITE" id="PS00775">
    <property type="entry name" value="GLYCOSYL_HYDROL_F3"/>
    <property type="match status" value="1"/>
</dbReference>
<dbReference type="Gene3D" id="2.60.40.10">
    <property type="entry name" value="Immunoglobulins"/>
    <property type="match status" value="1"/>
</dbReference>
<dbReference type="InterPro" id="IPR013783">
    <property type="entry name" value="Ig-like_fold"/>
</dbReference>
<feature type="chain" id="PRO_5015623733" evidence="5">
    <location>
        <begin position="25"/>
        <end position="720"/>
    </location>
</feature>
<dbReference type="Pfam" id="PF01915">
    <property type="entry name" value="Glyco_hydro_3_C"/>
    <property type="match status" value="1"/>
</dbReference>
<dbReference type="SUPFAM" id="SSF52279">
    <property type="entry name" value="Beta-D-glucan exohydrolase, C-terminal domain"/>
    <property type="match status" value="1"/>
</dbReference>
<dbReference type="InterPro" id="IPR036962">
    <property type="entry name" value="Glyco_hydro_3_N_sf"/>
</dbReference>
<dbReference type="GO" id="GO:0008422">
    <property type="term" value="F:beta-glucosidase activity"/>
    <property type="evidence" value="ECO:0007669"/>
    <property type="project" value="UniProtKB-ARBA"/>
</dbReference>
<accession>A0A2T5J6U4</accession>
<dbReference type="Gene3D" id="3.20.20.300">
    <property type="entry name" value="Glycoside hydrolase, family 3, N-terminal domain"/>
    <property type="match status" value="1"/>
</dbReference>
<dbReference type="SMART" id="SM01217">
    <property type="entry name" value="Fn3_like"/>
    <property type="match status" value="1"/>
</dbReference>
<evidence type="ECO:0000259" key="6">
    <source>
        <dbReference type="SMART" id="SM01217"/>
    </source>
</evidence>
<proteinExistence type="inferred from homology"/>
<dbReference type="RefSeq" id="WP_107829600.1">
    <property type="nucleotide sequence ID" value="NZ_CP160205.1"/>
</dbReference>
<dbReference type="GO" id="GO:0005975">
    <property type="term" value="P:carbohydrate metabolic process"/>
    <property type="evidence" value="ECO:0007669"/>
    <property type="project" value="InterPro"/>
</dbReference>
<sequence>MKIKLLNLSALGFALLLGLPVAQAQQTDKQTDAKIKRLLKQLTLDEKITMLHADSKFGTGAVPRLHIPALLTDDGPLGVREEVDDHWAPRKLTTDSATFFPNGSAIAATWNPALALRYGQDLGEESRARKKDVILAPAFNIARTPLNGRTYEYLSEDPVLNSTLAVQTVKGIQQWHVAACIKHYAVNNQETDRYKVSAELSERALREIYLPAFKAAVEQADAWSLMSAYNKVRGSYCAENSYLLNDILKKEWGFKGVVISDWGGVHSTVNSALNGLDIEMGSPGSYDKYFFAAPLKTAVQEGIVPVKVIDDKIYRILNLLYHTALAADTKKPQLNSPAHYKTAYDIASESVVLLKKDARLLPLNLSSVKNIAVIGDNAVHHFALEGYGAGVKAKYEVDVLQGLKNRLPSVNITFARGYNGNYKANAPDSVKAASNRPNAKLIAEAVAMASKANLVILCIGGNRSYETENTDRKDLSIPFGGQELADAVLAANPNTIVVFTGGAPYDLGKLKQQAPALLWDWYNGSEHGNALADVLLGRVNPSGKLPFTFPASLDDSPAHALHTYPGNNDIAEYKEGILVGYRWFDTKKIDPLYCFGYGLSYTTFSLSNFTTDKVSYTSNDVITASVTLNNTGKSSGKEVVQLYVHKDGSAVERPEQELKAFQKVLVPAGKSIKVSLKLKASDLAYYNEKDKKWTVEPGKYVLMAGTSSRDLEGKVTVSVR</sequence>
<dbReference type="EMBL" id="QAOQ01000006">
    <property type="protein sequence ID" value="PTQ94878.1"/>
    <property type="molecule type" value="Genomic_DNA"/>
</dbReference>
<dbReference type="FunFam" id="2.60.40.10:FF:000495">
    <property type="entry name" value="Periplasmic beta-glucosidase"/>
    <property type="match status" value="1"/>
</dbReference>
<dbReference type="Proteomes" id="UP000244168">
    <property type="component" value="Unassembled WGS sequence"/>
</dbReference>
<dbReference type="Pfam" id="PF00933">
    <property type="entry name" value="Glyco_hydro_3"/>
    <property type="match status" value="1"/>
</dbReference>
<comment type="caution">
    <text evidence="7">The sequence shown here is derived from an EMBL/GenBank/DDBJ whole genome shotgun (WGS) entry which is preliminary data.</text>
</comment>
<name>A0A2T5J6U4_9SPHI</name>
<evidence type="ECO:0000256" key="2">
    <source>
        <dbReference type="ARBA" id="ARBA00022801"/>
    </source>
</evidence>
<protein>
    <submittedName>
        <fullName evidence="7">Beta-glucosidase</fullName>
    </submittedName>
</protein>
<keyword evidence="4" id="KW-0326">Glycosidase</keyword>
<dbReference type="AlphaFoldDB" id="A0A2T5J6U4"/>
<dbReference type="InterPro" id="IPR050288">
    <property type="entry name" value="Cellulose_deg_GH3"/>
</dbReference>
<evidence type="ECO:0000313" key="8">
    <source>
        <dbReference type="Proteomes" id="UP000244168"/>
    </source>
</evidence>
<keyword evidence="8" id="KW-1185">Reference proteome</keyword>
<dbReference type="InterPro" id="IPR017853">
    <property type="entry name" value="GH"/>
</dbReference>
<dbReference type="PANTHER" id="PTHR42715">
    <property type="entry name" value="BETA-GLUCOSIDASE"/>
    <property type="match status" value="1"/>
</dbReference>
<comment type="similarity">
    <text evidence="1 4">Belongs to the glycosyl hydrolase 3 family.</text>
</comment>
<reference evidence="7 8" key="1">
    <citation type="submission" date="2018-04" db="EMBL/GenBank/DDBJ databases">
        <title>Genomic Encyclopedia of Archaeal and Bacterial Type Strains, Phase II (KMG-II): from individual species to whole genera.</title>
        <authorList>
            <person name="Goeker M."/>
        </authorList>
    </citation>
    <scope>NUCLEOTIDE SEQUENCE [LARGE SCALE GENOMIC DNA]</scope>
    <source>
        <strain evidence="7 8">DSM 26809</strain>
    </source>
</reference>
<evidence type="ECO:0000256" key="4">
    <source>
        <dbReference type="RuleBase" id="RU361161"/>
    </source>
</evidence>
<feature type="domain" description="Fibronectin type III-like" evidence="6">
    <location>
        <begin position="638"/>
        <end position="708"/>
    </location>
</feature>
<keyword evidence="2 4" id="KW-0378">Hydrolase</keyword>
<evidence type="ECO:0000256" key="1">
    <source>
        <dbReference type="ARBA" id="ARBA00005336"/>
    </source>
</evidence>
<dbReference type="InterPro" id="IPR002772">
    <property type="entry name" value="Glyco_hydro_3_C"/>
</dbReference>
<dbReference type="PANTHER" id="PTHR42715:SF10">
    <property type="entry name" value="BETA-GLUCOSIDASE"/>
    <property type="match status" value="1"/>
</dbReference>
<keyword evidence="3" id="KW-0119">Carbohydrate metabolism</keyword>
<dbReference type="PRINTS" id="PR00133">
    <property type="entry name" value="GLHYDRLASE3"/>
</dbReference>